<dbReference type="GO" id="GO:0008233">
    <property type="term" value="F:peptidase activity"/>
    <property type="evidence" value="ECO:0007669"/>
    <property type="project" value="UniProtKB-KW"/>
</dbReference>
<protein>
    <submittedName>
        <fullName evidence="2">ATP-dependent Clp protease adaptor protein ClpS</fullName>
    </submittedName>
</protein>
<name>A0A1W1D7C5_9ZZZZ</name>
<dbReference type="GO" id="GO:0006508">
    <property type="term" value="P:proteolysis"/>
    <property type="evidence" value="ECO:0007669"/>
    <property type="project" value="UniProtKB-KW"/>
</dbReference>
<evidence type="ECO:0000259" key="1">
    <source>
        <dbReference type="Pfam" id="PF02617"/>
    </source>
</evidence>
<keyword evidence="2" id="KW-0645">Protease</keyword>
<dbReference type="AlphaFoldDB" id="A0A1W1D7C5"/>
<dbReference type="Gene3D" id="3.30.1390.10">
    <property type="match status" value="1"/>
</dbReference>
<feature type="domain" description="Adaptor protein ClpS core" evidence="1">
    <location>
        <begin position="1"/>
        <end position="62"/>
    </location>
</feature>
<dbReference type="InterPro" id="IPR014719">
    <property type="entry name" value="Ribosomal_bL12_C/ClpS-like"/>
</dbReference>
<keyword evidence="2" id="KW-0378">Hydrolase</keyword>
<evidence type="ECO:0000313" key="2">
    <source>
        <dbReference type="EMBL" id="SFV76525.1"/>
    </source>
</evidence>
<gene>
    <name evidence="2" type="ORF">MNB_SUP05-10-1061</name>
</gene>
<reference evidence="2" key="1">
    <citation type="submission" date="2016-10" db="EMBL/GenBank/DDBJ databases">
        <authorList>
            <person name="de Groot N.N."/>
        </authorList>
    </citation>
    <scope>NUCLEOTIDE SEQUENCE</scope>
</reference>
<sequence>MVFVVEVLKLFFSKSEEAAQEIMLKVHLEGEGVCGTFPHDIAQTKVSQVIDFSRKHEQPLMCVIRELSD</sequence>
<accession>A0A1W1D7C5</accession>
<dbReference type="EMBL" id="FPHQ01000123">
    <property type="protein sequence ID" value="SFV76525.1"/>
    <property type="molecule type" value="Genomic_DNA"/>
</dbReference>
<proteinExistence type="predicted"/>
<dbReference type="Pfam" id="PF02617">
    <property type="entry name" value="ClpS"/>
    <property type="match status" value="1"/>
</dbReference>
<dbReference type="GO" id="GO:0030163">
    <property type="term" value="P:protein catabolic process"/>
    <property type="evidence" value="ECO:0007669"/>
    <property type="project" value="InterPro"/>
</dbReference>
<dbReference type="InterPro" id="IPR003769">
    <property type="entry name" value="ClpS_core"/>
</dbReference>
<organism evidence="2">
    <name type="scientific">hydrothermal vent metagenome</name>
    <dbReference type="NCBI Taxonomy" id="652676"/>
    <lineage>
        <taxon>unclassified sequences</taxon>
        <taxon>metagenomes</taxon>
        <taxon>ecological metagenomes</taxon>
    </lineage>
</organism>
<dbReference type="SUPFAM" id="SSF54736">
    <property type="entry name" value="ClpS-like"/>
    <property type="match status" value="1"/>
</dbReference>